<name>A0A8J3ELI1_9BACL</name>
<proteinExistence type="predicted"/>
<gene>
    <name evidence="1" type="ORF">GCM10007096_12300</name>
</gene>
<evidence type="ECO:0008006" key="3">
    <source>
        <dbReference type="Google" id="ProtNLM"/>
    </source>
</evidence>
<dbReference type="PANTHER" id="PTHR33321">
    <property type="match status" value="1"/>
</dbReference>
<accession>A0A8J3ELI1</accession>
<dbReference type="Pfam" id="PF04450">
    <property type="entry name" value="BSP"/>
    <property type="match status" value="1"/>
</dbReference>
<reference evidence="1" key="1">
    <citation type="journal article" date="2014" name="Int. J. Syst. Evol. Microbiol.">
        <title>Complete genome sequence of Corynebacterium casei LMG S-19264T (=DSM 44701T), isolated from a smear-ripened cheese.</title>
        <authorList>
            <consortium name="US DOE Joint Genome Institute (JGI-PGF)"/>
            <person name="Walter F."/>
            <person name="Albersmeier A."/>
            <person name="Kalinowski J."/>
            <person name="Ruckert C."/>
        </authorList>
    </citation>
    <scope>NUCLEOTIDE SEQUENCE</scope>
    <source>
        <strain evidence="1">CGMCC 1.12777</strain>
    </source>
</reference>
<comment type="caution">
    <text evidence="1">The sequence shown here is derived from an EMBL/GenBank/DDBJ whole genome shotgun (WGS) entry which is preliminary data.</text>
</comment>
<dbReference type="Proteomes" id="UP000656813">
    <property type="component" value="Unassembled WGS sequence"/>
</dbReference>
<evidence type="ECO:0000313" key="2">
    <source>
        <dbReference type="Proteomes" id="UP000656813"/>
    </source>
</evidence>
<organism evidence="1 2">
    <name type="scientific">Pullulanibacillus pueri</name>
    <dbReference type="NCBI Taxonomy" id="1437324"/>
    <lineage>
        <taxon>Bacteria</taxon>
        <taxon>Bacillati</taxon>
        <taxon>Bacillota</taxon>
        <taxon>Bacilli</taxon>
        <taxon>Bacillales</taxon>
        <taxon>Sporolactobacillaceae</taxon>
        <taxon>Pullulanibacillus</taxon>
    </lineage>
</organism>
<dbReference type="RefSeq" id="WP_188496528.1">
    <property type="nucleotide sequence ID" value="NZ_BMFV01000007.1"/>
</dbReference>
<evidence type="ECO:0000313" key="1">
    <source>
        <dbReference type="EMBL" id="GGH78610.1"/>
    </source>
</evidence>
<keyword evidence="2" id="KW-1185">Reference proteome</keyword>
<dbReference type="PANTHER" id="PTHR33321:SF12">
    <property type="entry name" value="PLANT BASIC SECRETORY PROTEIN (BSP) FAMILY PROTEIN"/>
    <property type="match status" value="1"/>
</dbReference>
<reference evidence="1" key="2">
    <citation type="submission" date="2020-09" db="EMBL/GenBank/DDBJ databases">
        <authorList>
            <person name="Sun Q."/>
            <person name="Zhou Y."/>
        </authorList>
    </citation>
    <scope>NUCLEOTIDE SEQUENCE</scope>
    <source>
        <strain evidence="1">CGMCC 1.12777</strain>
    </source>
</reference>
<protein>
    <recommendedName>
        <fullName evidence="3">Secretory protein</fullName>
    </recommendedName>
</protein>
<dbReference type="AlphaFoldDB" id="A0A8J3ELI1"/>
<dbReference type="EMBL" id="BMFV01000007">
    <property type="protein sequence ID" value="GGH78610.1"/>
    <property type="molecule type" value="Genomic_DNA"/>
</dbReference>
<dbReference type="InterPro" id="IPR007541">
    <property type="entry name" value="Uncharacterised_BSP"/>
</dbReference>
<sequence length="266" mass="30305">MLIKKQWGKGMVAVALGLAMTGGGVYSIHGSVAKASTITHNAAGTAQGGSDHRQTVHVYKHHGFQLTVQDKSGDPKLRPTINQLVKLYFHKYPDILSYWAGDNDDTHIKNVKLIIDADYDGVAYTVWQDKEVTVGADYIASHPDDIAFLTHELTHMAQAYPTYDNNTVWLTEGIADYSRYLFGPNGTEWRLPEFSEDQHYYDSYRVTARFLLWIEQHGHEGFVKELNNRLQENTYTIQDFETLTGQTVEELWAEYAQNPEVETHYN</sequence>